<dbReference type="PROSITE" id="PS50263">
    <property type="entry name" value="CN_HYDROLASE"/>
    <property type="match status" value="1"/>
</dbReference>
<feature type="domain" description="CN hydrolase" evidence="3">
    <location>
        <begin position="4"/>
        <end position="251"/>
    </location>
</feature>
<dbReference type="EMBL" id="RJQC01000005">
    <property type="protein sequence ID" value="RNM29108.1"/>
    <property type="molecule type" value="Genomic_DNA"/>
</dbReference>
<dbReference type="InterPro" id="IPR045254">
    <property type="entry name" value="Nit1/2_C-N_Hydrolase"/>
</dbReference>
<organism evidence="4 5">
    <name type="scientific">Absicoccus porci</name>
    <dbReference type="NCBI Taxonomy" id="2486576"/>
    <lineage>
        <taxon>Bacteria</taxon>
        <taxon>Bacillati</taxon>
        <taxon>Bacillota</taxon>
        <taxon>Erysipelotrichia</taxon>
        <taxon>Erysipelotrichales</taxon>
        <taxon>Erysipelotrichaceae</taxon>
        <taxon>Absicoccus</taxon>
    </lineage>
</organism>
<dbReference type="GO" id="GO:0050152">
    <property type="term" value="F:omega-amidase activity"/>
    <property type="evidence" value="ECO:0007669"/>
    <property type="project" value="TreeGrafter"/>
</dbReference>
<dbReference type="PANTHER" id="PTHR23088">
    <property type="entry name" value="NITRILASE-RELATED"/>
    <property type="match status" value="1"/>
</dbReference>
<dbReference type="Gene3D" id="3.60.110.10">
    <property type="entry name" value="Carbon-nitrogen hydrolase"/>
    <property type="match status" value="1"/>
</dbReference>
<dbReference type="GO" id="GO:0006528">
    <property type="term" value="P:asparagine metabolic process"/>
    <property type="evidence" value="ECO:0007669"/>
    <property type="project" value="TreeGrafter"/>
</dbReference>
<keyword evidence="1 4" id="KW-0378">Hydrolase</keyword>
<reference evidence="4 5" key="1">
    <citation type="submission" date="2018-11" db="EMBL/GenBank/DDBJ databases">
        <title>Clostridium sp. nov., a member of the family Erysipelotrichaceae isolated from pig faeces.</title>
        <authorList>
            <person name="Chang Y.-H."/>
        </authorList>
    </citation>
    <scope>NUCLEOTIDE SEQUENCE [LARGE SCALE GENOMIC DNA]</scope>
    <source>
        <strain evidence="4 5">YH-panp20</strain>
    </source>
</reference>
<evidence type="ECO:0000313" key="4">
    <source>
        <dbReference type="EMBL" id="RNM29108.1"/>
    </source>
</evidence>
<feature type="coiled-coil region" evidence="2">
    <location>
        <begin position="7"/>
        <end position="41"/>
    </location>
</feature>
<dbReference type="OrthoDB" id="9811121at2"/>
<evidence type="ECO:0000256" key="2">
    <source>
        <dbReference type="SAM" id="Coils"/>
    </source>
</evidence>
<dbReference type="SUPFAM" id="SSF56317">
    <property type="entry name" value="Carbon-nitrogen hydrolase"/>
    <property type="match status" value="1"/>
</dbReference>
<keyword evidence="2" id="KW-0175">Coiled coil</keyword>
<dbReference type="GO" id="GO:0006107">
    <property type="term" value="P:oxaloacetate metabolic process"/>
    <property type="evidence" value="ECO:0007669"/>
    <property type="project" value="TreeGrafter"/>
</dbReference>
<comment type="caution">
    <text evidence="4">The sequence shown here is derived from an EMBL/GenBank/DDBJ whole genome shotgun (WGS) entry which is preliminary data.</text>
</comment>
<dbReference type="AlphaFoldDB" id="A0A3N0HWR9"/>
<evidence type="ECO:0000313" key="5">
    <source>
        <dbReference type="Proteomes" id="UP000276568"/>
    </source>
</evidence>
<evidence type="ECO:0000256" key="1">
    <source>
        <dbReference type="ARBA" id="ARBA00022801"/>
    </source>
</evidence>
<proteinExistence type="predicted"/>
<name>A0A3N0HWR9_9FIRM</name>
<gene>
    <name evidence="4" type="ORF">EDX97_10785</name>
</gene>
<dbReference type="GO" id="GO:0006541">
    <property type="term" value="P:glutamine metabolic process"/>
    <property type="evidence" value="ECO:0007669"/>
    <property type="project" value="TreeGrafter"/>
</dbReference>
<keyword evidence="5" id="KW-1185">Reference proteome</keyword>
<dbReference type="Pfam" id="PF00795">
    <property type="entry name" value="CN_hydrolase"/>
    <property type="match status" value="1"/>
</dbReference>
<dbReference type="InterPro" id="IPR003010">
    <property type="entry name" value="C-N_Hydrolase"/>
</dbReference>
<accession>A0A3N0HWR9</accession>
<dbReference type="Proteomes" id="UP000276568">
    <property type="component" value="Unassembled WGS sequence"/>
</dbReference>
<dbReference type="CDD" id="cd07572">
    <property type="entry name" value="nit"/>
    <property type="match status" value="1"/>
</dbReference>
<sequence>MIKMRILQIQAHVYKEKEKNLDALEAKINEYKDQKIDLVTIGEMFDCPYQTDCFPKYAEKEKEATWARLSSIAAKFGVYLSAGSVPEKDDKGHIYNTAYVFDRQGRQIAKHRKVHFFDVDIDGGQHFHESDTLTAGNECTTFDTEFGKMGLCICFDCRFPEFVRLMALEGAKVILVPASFNMTTGPAHWELMLRSRGMDNQCFVVATSDARDEKASYVSWGHSMVVSPWGSIVSEMDEKGCAKVIDIDLREVENIRRQLPLMTARREDVYELKKWVKQ</sequence>
<evidence type="ECO:0000259" key="3">
    <source>
        <dbReference type="PROSITE" id="PS50263"/>
    </source>
</evidence>
<dbReference type="InterPro" id="IPR036526">
    <property type="entry name" value="C-N_Hydrolase_sf"/>
</dbReference>
<dbReference type="PANTHER" id="PTHR23088:SF30">
    <property type="entry name" value="OMEGA-AMIDASE NIT2"/>
    <property type="match status" value="1"/>
</dbReference>
<protein>
    <submittedName>
        <fullName evidence="4">Carbon-nitrogen hydrolase family protein</fullName>
    </submittedName>
</protein>